<keyword evidence="3 6" id="KW-0812">Transmembrane</keyword>
<gene>
    <name evidence="8" type="ORF">METZ01_LOCUS178526</name>
</gene>
<dbReference type="PANTHER" id="PTHR43124">
    <property type="entry name" value="PURINE EFFLUX PUMP PBUE"/>
    <property type="match status" value="1"/>
</dbReference>
<feature type="transmembrane region" description="Helical" evidence="6">
    <location>
        <begin position="323"/>
        <end position="346"/>
    </location>
</feature>
<evidence type="ECO:0000259" key="7">
    <source>
        <dbReference type="PROSITE" id="PS50850"/>
    </source>
</evidence>
<dbReference type="PROSITE" id="PS50850">
    <property type="entry name" value="MFS"/>
    <property type="match status" value="1"/>
</dbReference>
<proteinExistence type="predicted"/>
<dbReference type="InterPro" id="IPR020846">
    <property type="entry name" value="MFS_dom"/>
</dbReference>
<evidence type="ECO:0000256" key="3">
    <source>
        <dbReference type="ARBA" id="ARBA00022692"/>
    </source>
</evidence>
<evidence type="ECO:0000256" key="4">
    <source>
        <dbReference type="ARBA" id="ARBA00022989"/>
    </source>
</evidence>
<name>A0A382CIN4_9ZZZZ</name>
<feature type="transmembrane region" description="Helical" evidence="6">
    <location>
        <begin position="12"/>
        <end position="32"/>
    </location>
</feature>
<dbReference type="GO" id="GO:0005886">
    <property type="term" value="C:plasma membrane"/>
    <property type="evidence" value="ECO:0007669"/>
    <property type="project" value="UniProtKB-SubCell"/>
</dbReference>
<dbReference type="InterPro" id="IPR036259">
    <property type="entry name" value="MFS_trans_sf"/>
</dbReference>
<feature type="transmembrane region" description="Helical" evidence="6">
    <location>
        <begin position="293"/>
        <end position="311"/>
    </location>
</feature>
<dbReference type="Gene3D" id="1.20.1250.20">
    <property type="entry name" value="MFS general substrate transporter like domains"/>
    <property type="match status" value="1"/>
</dbReference>
<feature type="transmembrane region" description="Helical" evidence="6">
    <location>
        <begin position="267"/>
        <end position="287"/>
    </location>
</feature>
<dbReference type="SUPFAM" id="SSF103473">
    <property type="entry name" value="MFS general substrate transporter"/>
    <property type="match status" value="1"/>
</dbReference>
<protein>
    <recommendedName>
        <fullName evidence="7">Major facilitator superfamily (MFS) profile domain-containing protein</fullName>
    </recommendedName>
</protein>
<accession>A0A382CIN4</accession>
<evidence type="ECO:0000256" key="2">
    <source>
        <dbReference type="ARBA" id="ARBA00022475"/>
    </source>
</evidence>
<keyword evidence="5 6" id="KW-0472">Membrane</keyword>
<sequence>MSHFQKNIIITSIGHFLVHSMTMILPAILVVLEKEFSVSLIYLGELATIQILFLGIGGFPAGFLTERYGSRIVLLIYFAGLIISALWLYFSTTFNMAAIGLGFLGLVTGLYHPAGLKMVSHSPNISRYMGYHGISGSLGLAAGPIFGSWMANWLGWRSAYLFLGGLAVLGFIFILINKINSEPRHGKFNFNFTFSRSQILIISIASLWGFAHHGLFNFLPYYFEESVETGLGVIIGSGFLTGFVLLLGIIGQLIGGRLGEKYHRRNLYIWIVGLNIPFLIMMAFYSGWSLVCITGILGAINFMFQPINNSLLADVTSEDKRGIIYGFSAGISFGIGSLAGVVGGYLGDYFSISYIFPSMAVLLVPAVILSILLKEEGQLH</sequence>
<feature type="transmembrane region" description="Helical" evidence="6">
    <location>
        <begin position="96"/>
        <end position="116"/>
    </location>
</feature>
<reference evidence="8" key="1">
    <citation type="submission" date="2018-05" db="EMBL/GenBank/DDBJ databases">
        <authorList>
            <person name="Lanie J.A."/>
            <person name="Ng W.-L."/>
            <person name="Kazmierczak K.M."/>
            <person name="Andrzejewski T.M."/>
            <person name="Davidsen T.M."/>
            <person name="Wayne K.J."/>
            <person name="Tettelin H."/>
            <person name="Glass J.I."/>
            <person name="Rusch D."/>
            <person name="Podicherti R."/>
            <person name="Tsui H.-C.T."/>
            <person name="Winkler M.E."/>
        </authorList>
    </citation>
    <scope>NUCLEOTIDE SEQUENCE</scope>
</reference>
<dbReference type="EMBL" id="UINC01034593">
    <property type="protein sequence ID" value="SVB25672.1"/>
    <property type="molecule type" value="Genomic_DNA"/>
</dbReference>
<feature type="transmembrane region" description="Helical" evidence="6">
    <location>
        <begin position="72"/>
        <end position="90"/>
    </location>
</feature>
<feature type="transmembrane region" description="Helical" evidence="6">
    <location>
        <begin position="352"/>
        <end position="373"/>
    </location>
</feature>
<keyword evidence="4 6" id="KW-1133">Transmembrane helix</keyword>
<dbReference type="PANTHER" id="PTHR43124:SF3">
    <property type="entry name" value="CHLORAMPHENICOL EFFLUX PUMP RV0191"/>
    <property type="match status" value="1"/>
</dbReference>
<dbReference type="InterPro" id="IPR011701">
    <property type="entry name" value="MFS"/>
</dbReference>
<evidence type="ECO:0000256" key="6">
    <source>
        <dbReference type="SAM" id="Phobius"/>
    </source>
</evidence>
<comment type="subcellular location">
    <subcellularLocation>
        <location evidence="1">Cell membrane</location>
        <topology evidence="1">Multi-pass membrane protein</topology>
    </subcellularLocation>
</comment>
<feature type="transmembrane region" description="Helical" evidence="6">
    <location>
        <begin position="188"/>
        <end position="211"/>
    </location>
</feature>
<feature type="transmembrane region" description="Helical" evidence="6">
    <location>
        <begin position="231"/>
        <end position="255"/>
    </location>
</feature>
<dbReference type="GO" id="GO:0022857">
    <property type="term" value="F:transmembrane transporter activity"/>
    <property type="evidence" value="ECO:0007669"/>
    <property type="project" value="InterPro"/>
</dbReference>
<evidence type="ECO:0000313" key="8">
    <source>
        <dbReference type="EMBL" id="SVB25672.1"/>
    </source>
</evidence>
<organism evidence="8">
    <name type="scientific">marine metagenome</name>
    <dbReference type="NCBI Taxonomy" id="408172"/>
    <lineage>
        <taxon>unclassified sequences</taxon>
        <taxon>metagenomes</taxon>
        <taxon>ecological metagenomes</taxon>
    </lineage>
</organism>
<evidence type="ECO:0000256" key="1">
    <source>
        <dbReference type="ARBA" id="ARBA00004651"/>
    </source>
</evidence>
<keyword evidence="2" id="KW-1003">Cell membrane</keyword>
<feature type="transmembrane region" description="Helical" evidence="6">
    <location>
        <begin position="38"/>
        <end position="60"/>
    </location>
</feature>
<evidence type="ECO:0000256" key="5">
    <source>
        <dbReference type="ARBA" id="ARBA00023136"/>
    </source>
</evidence>
<dbReference type="AlphaFoldDB" id="A0A382CIN4"/>
<feature type="domain" description="Major facilitator superfamily (MFS) profile" evidence="7">
    <location>
        <begin position="7"/>
        <end position="378"/>
    </location>
</feature>
<feature type="transmembrane region" description="Helical" evidence="6">
    <location>
        <begin position="128"/>
        <end position="147"/>
    </location>
</feature>
<feature type="transmembrane region" description="Helical" evidence="6">
    <location>
        <begin position="159"/>
        <end position="176"/>
    </location>
</feature>
<dbReference type="InterPro" id="IPR050189">
    <property type="entry name" value="MFS_Efflux_Transporters"/>
</dbReference>
<dbReference type="Pfam" id="PF07690">
    <property type="entry name" value="MFS_1"/>
    <property type="match status" value="1"/>
</dbReference>